<evidence type="ECO:0000256" key="4">
    <source>
        <dbReference type="ARBA" id="ARBA00022692"/>
    </source>
</evidence>
<dbReference type="AlphaFoldDB" id="A0A1G9JYQ3"/>
<dbReference type="InterPro" id="IPR036942">
    <property type="entry name" value="Beta-barrel_TonB_sf"/>
</dbReference>
<dbReference type="SUPFAM" id="SSF56935">
    <property type="entry name" value="Porins"/>
    <property type="match status" value="1"/>
</dbReference>
<evidence type="ECO:0000256" key="6">
    <source>
        <dbReference type="ARBA" id="ARBA00023136"/>
    </source>
</evidence>
<dbReference type="Pfam" id="PF14905">
    <property type="entry name" value="OMP_b-brl_3"/>
    <property type="match status" value="1"/>
</dbReference>
<dbReference type="Proteomes" id="UP000198901">
    <property type="component" value="Unassembled WGS sequence"/>
</dbReference>
<evidence type="ECO:0000256" key="2">
    <source>
        <dbReference type="ARBA" id="ARBA00022448"/>
    </source>
</evidence>
<evidence type="ECO:0000313" key="11">
    <source>
        <dbReference type="EMBL" id="SDL42780.1"/>
    </source>
</evidence>
<dbReference type="InterPro" id="IPR008969">
    <property type="entry name" value="CarboxyPept-like_regulatory"/>
</dbReference>
<evidence type="ECO:0000256" key="8">
    <source>
        <dbReference type="SAM" id="SignalP"/>
    </source>
</evidence>
<evidence type="ECO:0000256" key="3">
    <source>
        <dbReference type="ARBA" id="ARBA00022452"/>
    </source>
</evidence>
<feature type="chain" id="PRO_5011747397" evidence="8">
    <location>
        <begin position="19"/>
        <end position="808"/>
    </location>
</feature>
<feature type="signal peptide" evidence="8">
    <location>
        <begin position="1"/>
        <end position="18"/>
    </location>
</feature>
<proteinExistence type="predicted"/>
<comment type="subcellular location">
    <subcellularLocation>
        <location evidence="1">Cell outer membrane</location>
        <topology evidence="1">Multi-pass membrane protein</topology>
    </subcellularLocation>
</comment>
<feature type="domain" description="TonB-dependent receptor plug" evidence="9">
    <location>
        <begin position="126"/>
        <end position="214"/>
    </location>
</feature>
<evidence type="ECO:0000256" key="7">
    <source>
        <dbReference type="ARBA" id="ARBA00023237"/>
    </source>
</evidence>
<dbReference type="InterPro" id="IPR041700">
    <property type="entry name" value="OMP_b-brl_3"/>
</dbReference>
<dbReference type="EMBL" id="FNGS01000002">
    <property type="protein sequence ID" value="SDL42780.1"/>
    <property type="molecule type" value="Genomic_DNA"/>
</dbReference>
<dbReference type="PANTHER" id="PTHR30069:SF29">
    <property type="entry name" value="HEMOGLOBIN AND HEMOGLOBIN-HAPTOGLOBIN-BINDING PROTEIN 1-RELATED"/>
    <property type="match status" value="1"/>
</dbReference>
<evidence type="ECO:0000259" key="10">
    <source>
        <dbReference type="Pfam" id="PF14905"/>
    </source>
</evidence>
<feature type="domain" description="Outer membrane protein beta-barrel" evidence="10">
    <location>
        <begin position="390"/>
        <end position="789"/>
    </location>
</feature>
<reference evidence="11 12" key="1">
    <citation type="submission" date="2016-10" db="EMBL/GenBank/DDBJ databases">
        <authorList>
            <person name="de Groot N.N."/>
        </authorList>
    </citation>
    <scope>NUCLEOTIDE SEQUENCE [LARGE SCALE GENOMIC DNA]</scope>
    <source>
        <strain evidence="11 12">DSM 21668</strain>
    </source>
</reference>
<name>A0A1G9JYQ3_9BACT</name>
<dbReference type="InterPro" id="IPR037066">
    <property type="entry name" value="Plug_dom_sf"/>
</dbReference>
<keyword evidence="5 8" id="KW-0732">Signal</keyword>
<organism evidence="11 12">
    <name type="scientific">Siphonobacter aquaeclarae</name>
    <dbReference type="NCBI Taxonomy" id="563176"/>
    <lineage>
        <taxon>Bacteria</taxon>
        <taxon>Pseudomonadati</taxon>
        <taxon>Bacteroidota</taxon>
        <taxon>Cytophagia</taxon>
        <taxon>Cytophagales</taxon>
        <taxon>Cytophagaceae</taxon>
        <taxon>Siphonobacter</taxon>
    </lineage>
</organism>
<dbReference type="PANTHER" id="PTHR30069">
    <property type="entry name" value="TONB-DEPENDENT OUTER MEMBRANE RECEPTOR"/>
    <property type="match status" value="1"/>
</dbReference>
<dbReference type="InterPro" id="IPR039426">
    <property type="entry name" value="TonB-dep_rcpt-like"/>
</dbReference>
<evidence type="ECO:0000256" key="5">
    <source>
        <dbReference type="ARBA" id="ARBA00022729"/>
    </source>
</evidence>
<dbReference type="InterPro" id="IPR012910">
    <property type="entry name" value="Plug_dom"/>
</dbReference>
<evidence type="ECO:0000313" key="12">
    <source>
        <dbReference type="Proteomes" id="UP000198901"/>
    </source>
</evidence>
<dbReference type="SUPFAM" id="SSF49464">
    <property type="entry name" value="Carboxypeptidase regulatory domain-like"/>
    <property type="match status" value="1"/>
</dbReference>
<keyword evidence="11" id="KW-0675">Receptor</keyword>
<dbReference type="Pfam" id="PF07715">
    <property type="entry name" value="Plug"/>
    <property type="match status" value="1"/>
</dbReference>
<keyword evidence="3" id="KW-1134">Transmembrane beta strand</keyword>
<keyword evidence="4" id="KW-0812">Transmembrane</keyword>
<dbReference type="GO" id="GO:0009279">
    <property type="term" value="C:cell outer membrane"/>
    <property type="evidence" value="ECO:0007669"/>
    <property type="project" value="UniProtKB-SubCell"/>
</dbReference>
<dbReference type="Gene3D" id="2.40.170.20">
    <property type="entry name" value="TonB-dependent receptor, beta-barrel domain"/>
    <property type="match status" value="1"/>
</dbReference>
<evidence type="ECO:0000256" key="1">
    <source>
        <dbReference type="ARBA" id="ARBA00004571"/>
    </source>
</evidence>
<dbReference type="STRING" id="563176.SAMN04488090_0815"/>
<protein>
    <submittedName>
        <fullName evidence="11">Outer membrane receptor proteins, mostly Fe transport</fullName>
    </submittedName>
</protein>
<keyword evidence="2" id="KW-0813">Transport</keyword>
<gene>
    <name evidence="11" type="ORF">SAMN04488090_0815</name>
</gene>
<keyword evidence="7" id="KW-0998">Cell outer membrane</keyword>
<dbReference type="OrthoDB" id="905812at2"/>
<accession>A0A1G9JYQ3</accession>
<dbReference type="RefSeq" id="WP_093198160.1">
    <property type="nucleotide sequence ID" value="NZ_FNGS01000002.1"/>
</dbReference>
<dbReference type="Gene3D" id="2.60.40.1120">
    <property type="entry name" value="Carboxypeptidase-like, regulatory domain"/>
    <property type="match status" value="1"/>
</dbReference>
<sequence length="808" mass="90213">MRYLFLLLFAALSTTLYAQTLTGEVREAVQQTPLPFASVSLFASGKTEPVQAVLADSTGRFSFASLRNGRYRLLIRSLGYQSFEKNDLEIRGATHLGTLLLSPGEALLRELTVTGQKPAFLNQPDRQVFRAAEFQSARGGTAADVLKNMPSVAMNSQGEISVRGMSGFLLLIDGKPVQGDPAFLLGQLPANSIENVEIITTPSARFDADGKGGIIQITTKPGTLDTRAVQFNLLGGLPSTNDFGNKDKPVRFGGDASFQYKHGKWDLSAGGAYNRYDLAGRREGDVWTKIGNRFTRFPSVGERSTRKENYSLRGTAGYRISARQTLKAGISYGVRDEYRRADLTYANTTTDLTTGQLIGKADYYNANLVRKKGTFLLADLDYSLTFVNRSVLSLSALYEQDRFSGFTQNLNIRTPESRDTLQYTLNTNVRPLTGYRLKAAYEIPVWKGMLESGYQFRSWQEDGTYVYLEKEGNYSPFGTIPGFGGNVRVANTIHAVYSQYVLKPAQGWSVTAGLRYEDANRTLTTDSSGNRLHLQNLFPSALVAWQWSDNWQLKAGYSRRVQRASSPELNPLPEREHSETLEQGDAHLLPEFVQLAEAGVVRNLKKGSLFGNFYYQHVRNVVNRVNSVYADTILNRIYTNAGQARRLGLELGLTLNPTARWKLYAGGNIYHYRIQGNLFGGAVANSSWVYSLNVNSGVGLGDGWNLQLNVNYLSRRATAQGEDSRFLTPTVSLKKDLMKGRASLLFVWQNVDLGIWHANEQRITTRGKDFFTTTNYIYEKDVLQLQFSFNLNKKVGKFTEAEFGDREF</sequence>
<dbReference type="GO" id="GO:0044718">
    <property type="term" value="P:siderophore transmembrane transport"/>
    <property type="evidence" value="ECO:0007669"/>
    <property type="project" value="TreeGrafter"/>
</dbReference>
<evidence type="ECO:0000259" key="9">
    <source>
        <dbReference type="Pfam" id="PF07715"/>
    </source>
</evidence>
<keyword evidence="6" id="KW-0472">Membrane</keyword>
<dbReference type="Pfam" id="PF13620">
    <property type="entry name" value="CarboxypepD_reg"/>
    <property type="match status" value="1"/>
</dbReference>
<dbReference type="Gene3D" id="2.170.130.10">
    <property type="entry name" value="TonB-dependent receptor, plug domain"/>
    <property type="match status" value="1"/>
</dbReference>
<dbReference type="GO" id="GO:0015344">
    <property type="term" value="F:siderophore uptake transmembrane transporter activity"/>
    <property type="evidence" value="ECO:0007669"/>
    <property type="project" value="TreeGrafter"/>
</dbReference>
<keyword evidence="12" id="KW-1185">Reference proteome</keyword>